<dbReference type="InterPro" id="IPR008763">
    <property type="entry name" value="Peptidase_S55"/>
</dbReference>
<feature type="region of interest" description="Disordered" evidence="1">
    <location>
        <begin position="515"/>
        <end position="600"/>
    </location>
</feature>
<feature type="domain" description="Peptidase S55" evidence="3">
    <location>
        <begin position="1"/>
        <end position="141"/>
    </location>
</feature>
<dbReference type="Pfam" id="PF05580">
    <property type="entry name" value="Peptidase_S55"/>
    <property type="match status" value="1"/>
</dbReference>
<dbReference type="RefSeq" id="WP_015923491.1">
    <property type="nucleotide sequence ID" value="NC_011899.1"/>
</dbReference>
<dbReference type="HOGENOM" id="CLU_023510_0_0_9"/>
<reference evidence="4 5" key="1">
    <citation type="journal article" date="2009" name="PLoS ONE">
        <title>Genome analysis of the anaerobic thermohalophilic bacterium Halothermothrix orenii.</title>
        <authorList>
            <person name="Mavromatis K."/>
            <person name="Ivanova N."/>
            <person name="Anderson I."/>
            <person name="Lykidis A."/>
            <person name="Hooper S.D."/>
            <person name="Sun H."/>
            <person name="Kunin V."/>
            <person name="Lapidus A."/>
            <person name="Hugenholtz P."/>
            <person name="Patel B."/>
            <person name="Kyrpides N.C."/>
        </authorList>
    </citation>
    <scope>NUCLEOTIDE SEQUENCE [LARGE SCALE GENOMIC DNA]</scope>
    <source>
        <strain evidence="5">H 168 / OCM 544 / DSM 9562</strain>
    </source>
</reference>
<dbReference type="eggNOG" id="COG1044">
    <property type="taxonomic scope" value="Bacteria"/>
</dbReference>
<name>B8CZ02_HALOH</name>
<dbReference type="KEGG" id="hor:Hore_17720"/>
<sequence>MRFKINQFLIIAVIIILTAGFAQAQDILPLDQIKPGMEGVAKTVFHGYRVEEFPVKVIDVIKNNGLGDDYILIKAGGSEIEKIGGIAAGMSGSPVYIEGKLVGAIGYGWQLSDHRFGLVTPIKEMLQLLESEKYQTLQFDKLQTPLFVSGLEGRAFNALENDLKRYGVELIPGGVYENKPGVDNDLKPGSAIAVQLARGDVSIASIGTVTYVEGDKILAFGHPFLNRGETDYLLSKAYINGIIPSISQPFKLGSPASKLIGRITADRGAGIAGELHSFPEVIPLHIRVVDRETGFEDLIKVQLIKEERLLTTLTTNIALQAVDNTLDRIGKGTARVKVKIIGSGLPDLEIEKNNIFYSREDIASLALTDLYRLLDLITLNPFKKVNIMSIQLDIEVSNNDNVALVQEARVLNKEVKPGDVLRLEVTLHPYRGQSFTRNISVKIPEDIQPGRTSIAIDGGFTRAQTYGPTPGGEQENEAELNQAQVNGYKDFKSMLEDFMKQPDNNELIIEGYPGYPVAQMPEDEKPESGEGKESGSPEEELPAQGDKGDKDEEESNQPSIKKTVKTDYVLEGSLTLDINIVDKNNRPDADKAPENQVLEK</sequence>
<evidence type="ECO:0000313" key="4">
    <source>
        <dbReference type="EMBL" id="ACL70521.1"/>
    </source>
</evidence>
<protein>
    <recommendedName>
        <fullName evidence="3">Peptidase S55 domain-containing protein</fullName>
    </recommendedName>
</protein>
<evidence type="ECO:0000256" key="2">
    <source>
        <dbReference type="SAM" id="SignalP"/>
    </source>
</evidence>
<evidence type="ECO:0000259" key="3">
    <source>
        <dbReference type="PROSITE" id="PS51494"/>
    </source>
</evidence>
<gene>
    <name evidence="4" type="ordered locus">Hore_17720</name>
</gene>
<evidence type="ECO:0000256" key="1">
    <source>
        <dbReference type="SAM" id="MobiDB-lite"/>
    </source>
</evidence>
<accession>B8CZ02</accession>
<feature type="compositionally biased region" description="Basic and acidic residues" evidence="1">
    <location>
        <begin position="522"/>
        <end position="535"/>
    </location>
</feature>
<dbReference type="AlphaFoldDB" id="B8CZ02"/>
<dbReference type="EMBL" id="CP001098">
    <property type="protein sequence ID" value="ACL70521.1"/>
    <property type="molecule type" value="Genomic_DNA"/>
</dbReference>
<dbReference type="PROSITE" id="PS51494">
    <property type="entry name" value="SPOIVB"/>
    <property type="match status" value="1"/>
</dbReference>
<dbReference type="STRING" id="373903.Hore_17720"/>
<proteinExistence type="predicted"/>
<feature type="compositionally biased region" description="Basic and acidic residues" evidence="1">
    <location>
        <begin position="583"/>
        <end position="600"/>
    </location>
</feature>
<dbReference type="Proteomes" id="UP000000719">
    <property type="component" value="Chromosome"/>
</dbReference>
<keyword evidence="5" id="KW-1185">Reference proteome</keyword>
<keyword evidence="2" id="KW-0732">Signal</keyword>
<organism evidence="4 5">
    <name type="scientific">Halothermothrix orenii (strain H 168 / OCM 544 / DSM 9562)</name>
    <dbReference type="NCBI Taxonomy" id="373903"/>
    <lineage>
        <taxon>Bacteria</taxon>
        <taxon>Bacillati</taxon>
        <taxon>Bacillota</taxon>
        <taxon>Clostridia</taxon>
        <taxon>Halanaerobiales</taxon>
        <taxon>Halothermotrichaceae</taxon>
        <taxon>Halothermothrix</taxon>
    </lineage>
</organism>
<feature type="signal peptide" evidence="2">
    <location>
        <begin position="1"/>
        <end position="24"/>
    </location>
</feature>
<feature type="chain" id="PRO_5002867120" description="Peptidase S55 domain-containing protein" evidence="2">
    <location>
        <begin position="25"/>
        <end position="600"/>
    </location>
</feature>
<dbReference type="OrthoDB" id="9765242at2"/>
<evidence type="ECO:0000313" key="5">
    <source>
        <dbReference type="Proteomes" id="UP000000719"/>
    </source>
</evidence>